<evidence type="ECO:0000313" key="1">
    <source>
        <dbReference type="EMBL" id="EIT85873.1"/>
    </source>
</evidence>
<evidence type="ECO:0000313" key="2">
    <source>
        <dbReference type="Proteomes" id="UP000004080"/>
    </source>
</evidence>
<dbReference type="STRING" id="1196324.A374_08559"/>
<gene>
    <name evidence="1" type="ORF">A374_08559</name>
</gene>
<dbReference type="SUPFAM" id="SSF56059">
    <property type="entry name" value="Glutathione synthetase ATP-binding domain-like"/>
    <property type="match status" value="1"/>
</dbReference>
<dbReference type="eggNOG" id="COG0189">
    <property type="taxonomic scope" value="Bacteria"/>
</dbReference>
<protein>
    <recommendedName>
        <fullName evidence="3">ATP-grasp domain-containing protein</fullName>
    </recommendedName>
</protein>
<accession>I8UGB7</accession>
<dbReference type="AlphaFoldDB" id="I8UGB7"/>
<organism evidence="1 2">
    <name type="scientific">Fictibacillus macauensis ZFHKF-1</name>
    <dbReference type="NCBI Taxonomy" id="1196324"/>
    <lineage>
        <taxon>Bacteria</taxon>
        <taxon>Bacillati</taxon>
        <taxon>Bacillota</taxon>
        <taxon>Bacilli</taxon>
        <taxon>Bacillales</taxon>
        <taxon>Fictibacillaceae</taxon>
        <taxon>Fictibacillus</taxon>
    </lineage>
</organism>
<dbReference type="OrthoDB" id="7869153at2"/>
<sequence length="449" mass="50592">MSLIPLKVTDATSHTLFIPQWLSVDVTKTVSVSFGLAVVSCSIRYHSYNEIHLSRSLWHKLAIPYETTISVHVKDSTLQLGPLIGIYTTGVGRSAVRPAGERSEHFKKLLQAGHSLGGYYFLFGPEQVDEVSQKIKGYFYHNNKWQDYSVPFPVVLYNQVPTRRAEQSDKCQQMMKQLTQQWHIPMFNPSFFNKWDVHECLSSHAQAAPYLPYTVLNPDKSTLDQMLSRFGTLFLKPTTGSRGRGVLSISKESNGEYHCRRQIHNTTHLHTYDNLATLTSEIQNTALIVQQGIQLLSHDNGPLDFRVHTNKDGQGRWIISAIGAKLAGTHAITTHLTYGGKALKIHQLFSSYRTKSVLFALKEAALTLSKALDDCTSGIIGEIGFDLGMDQQGKVWMIEANSKPGRHLFAHASFREEEYATRCLPLQFAQYLASTQSELRSRFQAPYLL</sequence>
<name>I8UGB7_9BACL</name>
<evidence type="ECO:0008006" key="3">
    <source>
        <dbReference type="Google" id="ProtNLM"/>
    </source>
</evidence>
<dbReference type="Pfam" id="PF14398">
    <property type="entry name" value="ATPgrasp_YheCD"/>
    <property type="match status" value="1"/>
</dbReference>
<dbReference type="Proteomes" id="UP000004080">
    <property type="component" value="Unassembled WGS sequence"/>
</dbReference>
<proteinExistence type="predicted"/>
<dbReference type="RefSeq" id="WP_007201805.1">
    <property type="nucleotide sequence ID" value="NZ_AKKV01000024.1"/>
</dbReference>
<dbReference type="EMBL" id="AKKV01000024">
    <property type="protein sequence ID" value="EIT85873.1"/>
    <property type="molecule type" value="Genomic_DNA"/>
</dbReference>
<dbReference type="InterPro" id="IPR026838">
    <property type="entry name" value="YheC/D"/>
</dbReference>
<dbReference type="PATRIC" id="fig|1196324.3.peg.1756"/>
<reference evidence="1 2" key="1">
    <citation type="journal article" date="2012" name="J. Bacteriol.">
        <title>Genome of Bacillus macauensis ZFHKF-1, a Long-Chain-Forming Bacterium.</title>
        <authorList>
            <person name="Cai L."/>
            <person name="Zhang T."/>
        </authorList>
    </citation>
    <scope>NUCLEOTIDE SEQUENCE [LARGE SCALE GENOMIC DNA]</scope>
    <source>
        <strain evidence="1 2">ZFHKF-1</strain>
    </source>
</reference>
<keyword evidence="2" id="KW-1185">Reference proteome</keyword>
<comment type="caution">
    <text evidence="1">The sequence shown here is derived from an EMBL/GenBank/DDBJ whole genome shotgun (WGS) entry which is preliminary data.</text>
</comment>